<dbReference type="Proteomes" id="UP000297855">
    <property type="component" value="Unassembled WGS sequence"/>
</dbReference>
<dbReference type="AlphaFoldDB" id="A0A4R9GQR9"/>
<evidence type="ECO:0000313" key="2">
    <source>
        <dbReference type="EMBL" id="TGK19957.1"/>
    </source>
</evidence>
<dbReference type="EMBL" id="RQEV01000007">
    <property type="protein sequence ID" value="TGK19957.1"/>
    <property type="molecule type" value="Genomic_DNA"/>
</dbReference>
<gene>
    <name evidence="2" type="ORF">EHO61_05420</name>
</gene>
<sequence length="232" mass="25205">MTFLLSIGSSAMEAADEVAVVLFVTGEASYSQHGKKGKVSKHLVLGKEDTLDTSNGRVDLQVGSSAVIRVAPFSKIKISELSSTSKDNSSTVELVSGKIFAKVDKSPRKENFTVTSASYTAGVRGTQFVISEEPKGNNPQAHEHSDIPDGIFVKEGEVGVFSSGGGDFSLNANEQAVQSQEGLLKQPLAEFMKEKMRVMDQFRRLSDENYQLLKEQKLKNQQLLESTKSGIK</sequence>
<dbReference type="Pfam" id="PF04773">
    <property type="entry name" value="FecR"/>
    <property type="match status" value="1"/>
</dbReference>
<dbReference type="PANTHER" id="PTHR38731">
    <property type="entry name" value="LIPL45-RELATED LIPOPROTEIN-RELATED"/>
    <property type="match status" value="1"/>
</dbReference>
<proteinExistence type="predicted"/>
<dbReference type="InterPro" id="IPR006860">
    <property type="entry name" value="FecR"/>
</dbReference>
<dbReference type="PANTHER" id="PTHR38731:SF1">
    <property type="entry name" value="FECR PROTEIN DOMAIN-CONTAINING PROTEIN"/>
    <property type="match status" value="1"/>
</dbReference>
<comment type="caution">
    <text evidence="2">The sequence shown here is derived from an EMBL/GenBank/DDBJ whole genome shotgun (WGS) entry which is preliminary data.</text>
</comment>
<accession>A0A4R9GQR9</accession>
<evidence type="ECO:0000259" key="1">
    <source>
        <dbReference type="Pfam" id="PF04773"/>
    </source>
</evidence>
<dbReference type="OrthoDB" id="323334at2"/>
<reference evidence="2" key="1">
    <citation type="journal article" date="2019" name="PLoS Negl. Trop. Dis.">
        <title>Revisiting the worldwide diversity of Leptospira species in the environment.</title>
        <authorList>
            <person name="Vincent A.T."/>
            <person name="Schiettekatte O."/>
            <person name="Bourhy P."/>
            <person name="Veyrier F.J."/>
            <person name="Picardeau M."/>
        </authorList>
    </citation>
    <scope>NUCLEOTIDE SEQUENCE [LARGE SCALE GENOMIC DNA]</scope>
    <source>
        <strain evidence="2">SCS5</strain>
    </source>
</reference>
<organism evidence="2 3">
    <name type="scientific">Leptospira fluminis</name>
    <dbReference type="NCBI Taxonomy" id="2484979"/>
    <lineage>
        <taxon>Bacteria</taxon>
        <taxon>Pseudomonadati</taxon>
        <taxon>Spirochaetota</taxon>
        <taxon>Spirochaetia</taxon>
        <taxon>Leptospirales</taxon>
        <taxon>Leptospiraceae</taxon>
        <taxon>Leptospira</taxon>
    </lineage>
</organism>
<dbReference type="Gene3D" id="2.60.120.1440">
    <property type="match status" value="1"/>
</dbReference>
<keyword evidence="3" id="KW-1185">Reference proteome</keyword>
<name>A0A4R9GQR9_9LEPT</name>
<feature type="domain" description="FecR protein" evidence="1">
    <location>
        <begin position="50"/>
        <end position="134"/>
    </location>
</feature>
<evidence type="ECO:0000313" key="3">
    <source>
        <dbReference type="Proteomes" id="UP000297855"/>
    </source>
</evidence>
<protein>
    <submittedName>
        <fullName evidence="2">Iron dicitrate transport regulator FecR</fullName>
    </submittedName>
</protein>